<dbReference type="AlphaFoldDB" id="A0A0G8CIK0"/>
<dbReference type="SMART" id="SM00860">
    <property type="entry name" value="SMI1_KNR4"/>
    <property type="match status" value="1"/>
</dbReference>
<evidence type="ECO:0000259" key="1">
    <source>
        <dbReference type="SMART" id="SM00860"/>
    </source>
</evidence>
<feature type="domain" description="Knr4/Smi1-like" evidence="1">
    <location>
        <begin position="13"/>
        <end position="160"/>
    </location>
</feature>
<organism evidence="2 3">
    <name type="scientific">Bacillus wiedmannii</name>
    <dbReference type="NCBI Taxonomy" id="1890302"/>
    <lineage>
        <taxon>Bacteria</taxon>
        <taxon>Bacillati</taxon>
        <taxon>Bacillota</taxon>
        <taxon>Bacilli</taxon>
        <taxon>Bacillales</taxon>
        <taxon>Bacillaceae</taxon>
        <taxon>Bacillus</taxon>
        <taxon>Bacillus cereus group</taxon>
    </lineage>
</organism>
<sequence>MRNDLTWPVPDEPVSAEYINNVGKEIGYIFPCDYVECATNNNGSAVLPYKFEIGTITKLFGTLLSYDVDSSEYIVKVYNQYVSTLPNALVPFAFDPAGNLICFDYKNHEEDPIVVFWEHEGAWEKETLMESEGITAEEAEEVARENVFFVANHFAEFLNKLHD</sequence>
<accession>A0A0G8CIK0</accession>
<evidence type="ECO:0000313" key="2">
    <source>
        <dbReference type="EMBL" id="KKZ99304.1"/>
    </source>
</evidence>
<dbReference type="Proteomes" id="UP000035350">
    <property type="component" value="Unassembled WGS sequence"/>
</dbReference>
<dbReference type="InterPro" id="IPR018958">
    <property type="entry name" value="Knr4/Smi1-like_dom"/>
</dbReference>
<evidence type="ECO:0000313" key="3">
    <source>
        <dbReference type="Proteomes" id="UP000035350"/>
    </source>
</evidence>
<protein>
    <recommendedName>
        <fullName evidence="1">Knr4/Smi1-like domain-containing protein</fullName>
    </recommendedName>
</protein>
<dbReference type="Pfam" id="PF09346">
    <property type="entry name" value="SMI1_KNR4"/>
    <property type="match status" value="1"/>
</dbReference>
<name>A0A0G8CIK0_9BACI</name>
<dbReference type="PATRIC" id="fig|1396.433.peg.2771"/>
<dbReference type="EMBL" id="LCYN01000004">
    <property type="protein sequence ID" value="KKZ99304.1"/>
    <property type="molecule type" value="Genomic_DNA"/>
</dbReference>
<reference evidence="3" key="2">
    <citation type="submission" date="2015-04" db="EMBL/GenBank/DDBJ databases">
        <title>Draft Genome Sequences of Eight Spore-Forming Food Isolates of Bacillus cereus Genome sequencing.</title>
        <authorList>
            <person name="Krawcyk A.O."/>
            <person name="de Jong A."/>
            <person name="Eijlander R.T."/>
            <person name="Berendsen E.M."/>
            <person name="Holsappel S."/>
            <person name="Wells-Bennik M."/>
            <person name="Kuipers O.P."/>
        </authorList>
    </citation>
    <scope>NUCLEOTIDE SEQUENCE [LARGE SCALE GENOMIC DNA]</scope>
    <source>
        <strain evidence="3">B4147</strain>
    </source>
</reference>
<dbReference type="InterPro" id="IPR037883">
    <property type="entry name" value="Knr4/Smi1-like_sf"/>
</dbReference>
<reference evidence="2 3" key="1">
    <citation type="journal article" date="2015" name="Genome Announc.">
        <title>Next-Generation Whole-Genome Sequencing of Eight Strains of Bacillus cereus, Isolated from Food.</title>
        <authorList>
            <person name="Krawczyk A.O."/>
            <person name="de Jong A."/>
            <person name="Eijlander R.T."/>
            <person name="Berendsen E.M."/>
            <person name="Holsappel S."/>
            <person name="Wells-Bennik M.H."/>
            <person name="Kuipers O.P."/>
        </authorList>
    </citation>
    <scope>NUCLEOTIDE SEQUENCE [LARGE SCALE GENOMIC DNA]</scope>
    <source>
        <strain evidence="2 3">B4147</strain>
    </source>
</reference>
<gene>
    <name evidence="2" type="ORF">B4147_3888</name>
</gene>
<comment type="caution">
    <text evidence="2">The sequence shown here is derived from an EMBL/GenBank/DDBJ whole genome shotgun (WGS) entry which is preliminary data.</text>
</comment>
<dbReference type="Gene3D" id="3.40.1580.10">
    <property type="entry name" value="SMI1/KNR4-like"/>
    <property type="match status" value="1"/>
</dbReference>
<dbReference type="SUPFAM" id="SSF160631">
    <property type="entry name" value="SMI1/KNR4-like"/>
    <property type="match status" value="1"/>
</dbReference>
<dbReference type="RefSeq" id="WP_046957997.1">
    <property type="nucleotide sequence ID" value="NZ_JARMPN010000116.1"/>
</dbReference>
<proteinExistence type="predicted"/>